<dbReference type="HOGENOM" id="CLU_053057_1_1_9"/>
<dbReference type="GO" id="GO:0016114">
    <property type="term" value="P:terpenoid biosynthetic process"/>
    <property type="evidence" value="ECO:0007669"/>
    <property type="project" value="UniProtKB-UniRule"/>
</dbReference>
<dbReference type="PIRSF" id="PIRSF010376">
    <property type="entry name" value="IspE"/>
    <property type="match status" value="1"/>
</dbReference>
<sequence>MHYEIAPAKINLTLDTLYKRDDGYHEVSMVMTTVDLNDNLSFEKRNDRKIIIESDHQFVPTDRRNLAYQAAQLMMRRYKIKTGVTINIDKHIPIAAGLAGGSADAAATFRGMNALYNLGLELDELAELSAELGSDIPFCVYGGTALATGRGEIIERLPRPPHAWVVLAKPSISVSTKTIYGALKPGKNEPASGVMKDAIADGDYDKIISTLKNDLEEVTVRKYPQVRKLLGNMNDSGSDGALMSGSGPTVFGIVRKEHQSVHLYNAMKGCCAEVYRIRLLG</sequence>
<protein>
    <recommendedName>
        <fullName evidence="3 9">4-diphosphocytidyl-2-C-methyl-D-erythritol kinase</fullName>
        <shortName evidence="9">CMK</shortName>
        <ecNumber evidence="2 9">2.7.1.148</ecNumber>
    </recommendedName>
    <alternativeName>
        <fullName evidence="8 9">4-(cytidine-5'-diphospho)-2-C-methyl-D-erythritol kinase</fullName>
    </alternativeName>
</protein>
<evidence type="ECO:0000256" key="2">
    <source>
        <dbReference type="ARBA" id="ARBA00012052"/>
    </source>
</evidence>
<dbReference type="InterPro" id="IPR020568">
    <property type="entry name" value="Ribosomal_Su5_D2-typ_SF"/>
</dbReference>
<dbReference type="InterPro" id="IPR006204">
    <property type="entry name" value="GHMP_kinase_N_dom"/>
</dbReference>
<evidence type="ECO:0000256" key="8">
    <source>
        <dbReference type="ARBA" id="ARBA00032554"/>
    </source>
</evidence>
<keyword evidence="4 9" id="KW-0808">Transferase</keyword>
<dbReference type="HAMAP" id="MF_00061">
    <property type="entry name" value="IspE"/>
    <property type="match status" value="1"/>
</dbReference>
<evidence type="ECO:0000256" key="1">
    <source>
        <dbReference type="ARBA" id="ARBA00009684"/>
    </source>
</evidence>
<dbReference type="InterPro" id="IPR014721">
    <property type="entry name" value="Ribsml_uS5_D2-typ_fold_subgr"/>
</dbReference>
<dbReference type="RefSeq" id="WP_035810414.1">
    <property type="nucleotide sequence ID" value="NZ_CCSE01000001.1"/>
</dbReference>
<dbReference type="Pfam" id="PF08544">
    <property type="entry name" value="GHMP_kinases_C"/>
    <property type="match status" value="1"/>
</dbReference>
<dbReference type="Gene3D" id="3.30.70.890">
    <property type="entry name" value="GHMP kinase, C-terminal domain"/>
    <property type="match status" value="1"/>
</dbReference>
<dbReference type="GO" id="GO:0050515">
    <property type="term" value="F:4-(cytidine 5'-diphospho)-2-C-methyl-D-erythritol kinase activity"/>
    <property type="evidence" value="ECO:0007669"/>
    <property type="project" value="UniProtKB-UniRule"/>
</dbReference>
<evidence type="ECO:0000259" key="10">
    <source>
        <dbReference type="Pfam" id="PF00288"/>
    </source>
</evidence>
<dbReference type="PANTHER" id="PTHR43527:SF2">
    <property type="entry name" value="4-DIPHOSPHOCYTIDYL-2-C-METHYL-D-ERYTHRITOL KINASE, CHLOROPLASTIC"/>
    <property type="match status" value="1"/>
</dbReference>
<evidence type="ECO:0000256" key="6">
    <source>
        <dbReference type="ARBA" id="ARBA00022777"/>
    </source>
</evidence>
<feature type="domain" description="GHMP kinase N-terminal" evidence="10">
    <location>
        <begin position="65"/>
        <end position="143"/>
    </location>
</feature>
<evidence type="ECO:0000256" key="3">
    <source>
        <dbReference type="ARBA" id="ARBA00017473"/>
    </source>
</evidence>
<feature type="binding site" evidence="9">
    <location>
        <begin position="93"/>
        <end position="103"/>
    </location>
    <ligand>
        <name>ATP</name>
        <dbReference type="ChEBI" id="CHEBI:30616"/>
    </ligand>
</feature>
<dbReference type="Pfam" id="PF00288">
    <property type="entry name" value="GHMP_kinases_N"/>
    <property type="match status" value="1"/>
</dbReference>
<keyword evidence="9" id="KW-0414">Isoprene biosynthesis</keyword>
<dbReference type="Proteomes" id="UP000044136">
    <property type="component" value="Unassembled WGS sequence"/>
</dbReference>
<dbReference type="EC" id="2.7.1.148" evidence="2 9"/>
<dbReference type="UniPathway" id="UPA00056">
    <property type="reaction ID" value="UER00094"/>
</dbReference>
<dbReference type="InterPro" id="IPR036554">
    <property type="entry name" value="GHMP_kinase_C_sf"/>
</dbReference>
<evidence type="ECO:0000259" key="11">
    <source>
        <dbReference type="Pfam" id="PF08544"/>
    </source>
</evidence>
<dbReference type="AlphaFoldDB" id="A0A078MD79"/>
<keyword evidence="7 9" id="KW-0067">ATP-binding</keyword>
<name>A0A078MD79_9STAP</name>
<comment type="catalytic activity">
    <reaction evidence="9">
        <text>4-CDP-2-C-methyl-D-erythritol + ATP = 4-CDP-2-C-methyl-D-erythritol 2-phosphate + ADP + H(+)</text>
        <dbReference type="Rhea" id="RHEA:18437"/>
        <dbReference type="ChEBI" id="CHEBI:15378"/>
        <dbReference type="ChEBI" id="CHEBI:30616"/>
        <dbReference type="ChEBI" id="CHEBI:57823"/>
        <dbReference type="ChEBI" id="CHEBI:57919"/>
        <dbReference type="ChEBI" id="CHEBI:456216"/>
        <dbReference type="EC" id="2.7.1.148"/>
    </reaction>
</comment>
<accession>A0A078MD79</accession>
<dbReference type="Gene3D" id="3.30.230.10">
    <property type="match status" value="1"/>
</dbReference>
<dbReference type="FunFam" id="3.30.230.10:FF:000029">
    <property type="entry name" value="4-diphosphocytidyl-2-C-methyl-D-erythritol kinase"/>
    <property type="match status" value="1"/>
</dbReference>
<proteinExistence type="inferred from homology"/>
<dbReference type="eggNOG" id="COG1947">
    <property type="taxonomic scope" value="Bacteria"/>
</dbReference>
<comment type="similarity">
    <text evidence="1 9">Belongs to the GHMP kinase family. IspE subfamily.</text>
</comment>
<dbReference type="GO" id="GO:0019288">
    <property type="term" value="P:isopentenyl diphosphate biosynthetic process, methylerythritol 4-phosphate pathway"/>
    <property type="evidence" value="ECO:0007669"/>
    <property type="project" value="UniProtKB-UniRule"/>
</dbReference>
<dbReference type="SUPFAM" id="SSF54211">
    <property type="entry name" value="Ribosomal protein S5 domain 2-like"/>
    <property type="match status" value="1"/>
</dbReference>
<evidence type="ECO:0000256" key="4">
    <source>
        <dbReference type="ARBA" id="ARBA00022679"/>
    </source>
</evidence>
<dbReference type="STRING" id="1461582.BN1048_01799"/>
<evidence type="ECO:0000313" key="13">
    <source>
        <dbReference type="Proteomes" id="UP000044136"/>
    </source>
</evidence>
<gene>
    <name evidence="9 12" type="primary">ispE</name>
    <name evidence="12" type="ORF">BN1048_01799</name>
</gene>
<evidence type="ECO:0000313" key="12">
    <source>
        <dbReference type="EMBL" id="CEA02666.1"/>
    </source>
</evidence>
<feature type="active site" evidence="9">
    <location>
        <position position="135"/>
    </location>
</feature>
<dbReference type="PANTHER" id="PTHR43527">
    <property type="entry name" value="4-DIPHOSPHOCYTIDYL-2-C-METHYL-D-ERYTHRITOL KINASE, CHLOROPLASTIC"/>
    <property type="match status" value="1"/>
</dbReference>
<evidence type="ECO:0000256" key="9">
    <source>
        <dbReference type="HAMAP-Rule" id="MF_00061"/>
    </source>
</evidence>
<feature type="domain" description="GHMP kinase C-terminal" evidence="11">
    <location>
        <begin position="195"/>
        <end position="268"/>
    </location>
</feature>
<dbReference type="OrthoDB" id="9809438at2"/>
<feature type="active site" evidence="9">
    <location>
        <position position="9"/>
    </location>
</feature>
<comment type="function">
    <text evidence="9">Catalyzes the phosphorylation of the position 2 hydroxy group of 4-diphosphocytidyl-2C-methyl-D-erythritol.</text>
</comment>
<dbReference type="NCBIfam" id="TIGR00154">
    <property type="entry name" value="ispE"/>
    <property type="match status" value="1"/>
</dbReference>
<dbReference type="SUPFAM" id="SSF55060">
    <property type="entry name" value="GHMP Kinase, C-terminal domain"/>
    <property type="match status" value="1"/>
</dbReference>
<reference evidence="12 13" key="1">
    <citation type="submission" date="2014-07" db="EMBL/GenBank/DDBJ databases">
        <authorList>
            <person name="Urmite Genomes Urmite Genomes"/>
        </authorList>
    </citation>
    <scope>NUCLEOTIDE SEQUENCE [LARGE SCALE GENOMIC DNA]</scope>
    <source>
        <strain evidence="12 13">13MG44_air</strain>
    </source>
</reference>
<keyword evidence="5 9" id="KW-0547">Nucleotide-binding</keyword>
<dbReference type="InterPro" id="IPR004424">
    <property type="entry name" value="IspE"/>
</dbReference>
<evidence type="ECO:0000256" key="5">
    <source>
        <dbReference type="ARBA" id="ARBA00022741"/>
    </source>
</evidence>
<dbReference type="EMBL" id="CCSE01000001">
    <property type="protein sequence ID" value="CEA02666.1"/>
    <property type="molecule type" value="Genomic_DNA"/>
</dbReference>
<keyword evidence="6 9" id="KW-0418">Kinase</keyword>
<dbReference type="NCBIfam" id="NF011202">
    <property type="entry name" value="PRK14608.1"/>
    <property type="match status" value="1"/>
</dbReference>
<dbReference type="GO" id="GO:0005524">
    <property type="term" value="F:ATP binding"/>
    <property type="evidence" value="ECO:0007669"/>
    <property type="project" value="UniProtKB-UniRule"/>
</dbReference>
<organism evidence="12 13">
    <name type="scientific">Jeotgalicoccus saudimassiliensis</name>
    <dbReference type="NCBI Taxonomy" id="1461582"/>
    <lineage>
        <taxon>Bacteria</taxon>
        <taxon>Bacillati</taxon>
        <taxon>Bacillota</taxon>
        <taxon>Bacilli</taxon>
        <taxon>Bacillales</taxon>
        <taxon>Staphylococcaceae</taxon>
        <taxon>Jeotgalicoccus</taxon>
    </lineage>
</organism>
<dbReference type="InterPro" id="IPR013750">
    <property type="entry name" value="GHMP_kinase_C_dom"/>
</dbReference>
<comment type="pathway">
    <text evidence="9">Isoprenoid biosynthesis; isopentenyl diphosphate biosynthesis via DXP pathway; isopentenyl diphosphate from 1-deoxy-D-xylulose 5-phosphate: step 3/6.</text>
</comment>
<evidence type="ECO:0000256" key="7">
    <source>
        <dbReference type="ARBA" id="ARBA00022840"/>
    </source>
</evidence>
<keyword evidence="13" id="KW-1185">Reference proteome</keyword>